<reference evidence="15" key="1">
    <citation type="submission" date="2022-02" db="EMBL/GenBank/DDBJ databases">
        <title>Paenibacillus sp. MBLB1832 Whole Genome Shotgun Sequencing.</title>
        <authorList>
            <person name="Hwang C.Y."/>
            <person name="Cho E.-S."/>
            <person name="Seo M.-J."/>
        </authorList>
    </citation>
    <scope>NUCLEOTIDE SEQUENCE</scope>
    <source>
        <strain evidence="15">MBLB1832</strain>
    </source>
</reference>
<evidence type="ECO:0000256" key="12">
    <source>
        <dbReference type="SAM" id="Phobius"/>
    </source>
</evidence>
<keyword evidence="11 12" id="KW-0472">Membrane</keyword>
<sequence>MLKPQENIRYLPFAYKFMILNLFLVLLAVMTIGYYAYFSSIQSKTDYAKVNISRSLEQIRENATNQFADMGRISEQLFNDVNLQQILQTSETGYAIHQLSFNNLFPRLQTVVQMPINNMSVSLYIRNKRFNEIYQTLGDPVAFGRSFSIYYLTRINQADWFKSIEQSHKFENVWEQVDNDDIFGNLSLVRQMIYFDTSEPIGLLRITAKMDKLFSSVHSFTVSEGTTLLVVKGEQGRVIYSNLKDRIGTDYRQEDDPHFLYFQEELDKTGLRLIAIVPKDPLMKEAKRVRNVTLIICFVSFILIAFAVWLLSRHYSRRVQKIVSSLSHFQEGDFHKRAYFTGKDEFARIAMAFNRMADEIERLIKEVYISGIRKKETELEMLQSQISPHFLYNTLSTMKSLATFGDTDKLVKMIVGLAKFYRLTLNDGKTMIRLENELAQVRTYLDIQSVKYVDRLRVTYDVEESVLSYYTVKLILQPFVENVTKHALFEDTINIRITAREHKGTIVLSVIDDGVGMKQEKADELLKPQAVNGGGYGIRNVDERIKLHFGKGYGVTICSGPGIGTAVRITIPKQGVI</sequence>
<feature type="domain" description="HAMP" evidence="14">
    <location>
        <begin position="313"/>
        <end position="365"/>
    </location>
</feature>
<dbReference type="InterPro" id="IPR010559">
    <property type="entry name" value="Sig_transdc_His_kin_internal"/>
</dbReference>
<organism evidence="15 16">
    <name type="scientific">Paenibacillus roseopurpureus</name>
    <dbReference type="NCBI Taxonomy" id="2918901"/>
    <lineage>
        <taxon>Bacteria</taxon>
        <taxon>Bacillati</taxon>
        <taxon>Bacillota</taxon>
        <taxon>Bacilli</taxon>
        <taxon>Bacillales</taxon>
        <taxon>Paenibacillaceae</taxon>
        <taxon>Paenibacillus</taxon>
    </lineage>
</organism>
<dbReference type="SUPFAM" id="SSF55874">
    <property type="entry name" value="ATPase domain of HSP90 chaperone/DNA topoisomerase II/histidine kinase"/>
    <property type="match status" value="1"/>
</dbReference>
<keyword evidence="7" id="KW-0547">Nucleotide-binding</keyword>
<evidence type="ECO:0000313" key="15">
    <source>
        <dbReference type="EMBL" id="WNR46812.1"/>
    </source>
</evidence>
<name>A0AA96LTD1_9BACL</name>
<keyword evidence="12" id="KW-0812">Transmembrane</keyword>
<evidence type="ECO:0000259" key="13">
    <source>
        <dbReference type="PROSITE" id="PS50109"/>
    </source>
</evidence>
<feature type="transmembrane region" description="Helical" evidence="12">
    <location>
        <begin position="13"/>
        <end position="37"/>
    </location>
</feature>
<dbReference type="PRINTS" id="PR00344">
    <property type="entry name" value="BCTRLSENSOR"/>
</dbReference>
<dbReference type="InterPro" id="IPR005467">
    <property type="entry name" value="His_kinase_dom"/>
</dbReference>
<evidence type="ECO:0000259" key="14">
    <source>
        <dbReference type="PROSITE" id="PS50885"/>
    </source>
</evidence>
<comment type="subcellular location">
    <subcellularLocation>
        <location evidence="2">Cell membrane</location>
        <topology evidence="2">Multi-pass membrane protein</topology>
    </subcellularLocation>
</comment>
<protein>
    <recommendedName>
        <fullName evidence="3">histidine kinase</fullName>
        <ecNumber evidence="3">2.7.13.3</ecNumber>
    </recommendedName>
</protein>
<keyword evidence="8 15" id="KW-0418">Kinase</keyword>
<evidence type="ECO:0000256" key="6">
    <source>
        <dbReference type="ARBA" id="ARBA00022679"/>
    </source>
</evidence>
<keyword evidence="9" id="KW-0067">ATP-binding</keyword>
<dbReference type="GO" id="GO:0000155">
    <property type="term" value="F:phosphorelay sensor kinase activity"/>
    <property type="evidence" value="ECO:0007669"/>
    <property type="project" value="InterPro"/>
</dbReference>
<evidence type="ECO:0000256" key="4">
    <source>
        <dbReference type="ARBA" id="ARBA00022475"/>
    </source>
</evidence>
<evidence type="ECO:0000256" key="8">
    <source>
        <dbReference type="ARBA" id="ARBA00022777"/>
    </source>
</evidence>
<evidence type="ECO:0000313" key="16">
    <source>
        <dbReference type="Proteomes" id="UP001304650"/>
    </source>
</evidence>
<accession>A0AA96LTD1</accession>
<keyword evidence="6 15" id="KW-0808">Transferase</keyword>
<evidence type="ECO:0000256" key="10">
    <source>
        <dbReference type="ARBA" id="ARBA00023012"/>
    </source>
</evidence>
<evidence type="ECO:0000256" key="7">
    <source>
        <dbReference type="ARBA" id="ARBA00022741"/>
    </source>
</evidence>
<feature type="transmembrane region" description="Helical" evidence="12">
    <location>
        <begin position="292"/>
        <end position="311"/>
    </location>
</feature>
<dbReference type="PANTHER" id="PTHR34220:SF7">
    <property type="entry name" value="SENSOR HISTIDINE KINASE YPDA"/>
    <property type="match status" value="1"/>
</dbReference>
<evidence type="ECO:0000256" key="5">
    <source>
        <dbReference type="ARBA" id="ARBA00022553"/>
    </source>
</evidence>
<evidence type="ECO:0000256" key="11">
    <source>
        <dbReference type="ARBA" id="ARBA00023136"/>
    </source>
</evidence>
<keyword evidence="16" id="KW-1185">Reference proteome</keyword>
<dbReference type="EMBL" id="CP130319">
    <property type="protein sequence ID" value="WNR46812.1"/>
    <property type="molecule type" value="Genomic_DNA"/>
</dbReference>
<dbReference type="InterPro" id="IPR036890">
    <property type="entry name" value="HATPase_C_sf"/>
</dbReference>
<keyword evidence="5" id="KW-0597">Phosphoprotein</keyword>
<feature type="domain" description="Histidine kinase" evidence="13">
    <location>
        <begin position="475"/>
        <end position="575"/>
    </location>
</feature>
<dbReference type="GO" id="GO:0005524">
    <property type="term" value="F:ATP binding"/>
    <property type="evidence" value="ECO:0007669"/>
    <property type="project" value="UniProtKB-KW"/>
</dbReference>
<dbReference type="Pfam" id="PF02518">
    <property type="entry name" value="HATPase_c"/>
    <property type="match status" value="1"/>
</dbReference>
<keyword evidence="10" id="KW-0902">Two-component regulatory system</keyword>
<comment type="catalytic activity">
    <reaction evidence="1">
        <text>ATP + protein L-histidine = ADP + protein N-phospho-L-histidine.</text>
        <dbReference type="EC" id="2.7.13.3"/>
    </reaction>
</comment>
<dbReference type="SUPFAM" id="SSF158472">
    <property type="entry name" value="HAMP domain-like"/>
    <property type="match status" value="1"/>
</dbReference>
<dbReference type="InterPro" id="IPR004358">
    <property type="entry name" value="Sig_transdc_His_kin-like_C"/>
</dbReference>
<dbReference type="Pfam" id="PF00672">
    <property type="entry name" value="HAMP"/>
    <property type="match status" value="1"/>
</dbReference>
<keyword evidence="12" id="KW-1133">Transmembrane helix</keyword>
<dbReference type="Gene3D" id="3.30.565.10">
    <property type="entry name" value="Histidine kinase-like ATPase, C-terminal domain"/>
    <property type="match status" value="1"/>
</dbReference>
<dbReference type="SMART" id="SM00304">
    <property type="entry name" value="HAMP"/>
    <property type="match status" value="1"/>
</dbReference>
<dbReference type="Pfam" id="PF06580">
    <property type="entry name" value="His_kinase"/>
    <property type="match status" value="1"/>
</dbReference>
<evidence type="ECO:0000256" key="3">
    <source>
        <dbReference type="ARBA" id="ARBA00012438"/>
    </source>
</evidence>
<dbReference type="InterPro" id="IPR003660">
    <property type="entry name" value="HAMP_dom"/>
</dbReference>
<evidence type="ECO:0000256" key="9">
    <source>
        <dbReference type="ARBA" id="ARBA00022840"/>
    </source>
</evidence>
<dbReference type="CDD" id="cd06225">
    <property type="entry name" value="HAMP"/>
    <property type="match status" value="1"/>
</dbReference>
<dbReference type="InterPro" id="IPR050640">
    <property type="entry name" value="Bact_2-comp_sensor_kinase"/>
</dbReference>
<dbReference type="Gene3D" id="6.10.340.10">
    <property type="match status" value="1"/>
</dbReference>
<proteinExistence type="predicted"/>
<evidence type="ECO:0000256" key="2">
    <source>
        <dbReference type="ARBA" id="ARBA00004651"/>
    </source>
</evidence>
<dbReference type="SMART" id="SM00387">
    <property type="entry name" value="HATPase_c"/>
    <property type="match status" value="1"/>
</dbReference>
<dbReference type="InterPro" id="IPR003594">
    <property type="entry name" value="HATPase_dom"/>
</dbReference>
<keyword evidence="4" id="KW-1003">Cell membrane</keyword>
<dbReference type="EC" id="2.7.13.3" evidence="3"/>
<dbReference type="KEGG" id="proo:MJB10_12185"/>
<dbReference type="AlphaFoldDB" id="A0AA96LTD1"/>
<dbReference type="RefSeq" id="WP_314805197.1">
    <property type="nucleotide sequence ID" value="NZ_CP130319.1"/>
</dbReference>
<dbReference type="PROSITE" id="PS50109">
    <property type="entry name" value="HIS_KIN"/>
    <property type="match status" value="1"/>
</dbReference>
<dbReference type="GO" id="GO:0005886">
    <property type="term" value="C:plasma membrane"/>
    <property type="evidence" value="ECO:0007669"/>
    <property type="project" value="UniProtKB-SubCell"/>
</dbReference>
<evidence type="ECO:0000256" key="1">
    <source>
        <dbReference type="ARBA" id="ARBA00000085"/>
    </source>
</evidence>
<dbReference type="Proteomes" id="UP001304650">
    <property type="component" value="Chromosome"/>
</dbReference>
<dbReference type="PANTHER" id="PTHR34220">
    <property type="entry name" value="SENSOR HISTIDINE KINASE YPDA"/>
    <property type="match status" value="1"/>
</dbReference>
<gene>
    <name evidence="15" type="ORF">MJB10_12185</name>
</gene>
<dbReference type="PROSITE" id="PS50885">
    <property type="entry name" value="HAMP"/>
    <property type="match status" value="1"/>
</dbReference>